<evidence type="ECO:0000256" key="2">
    <source>
        <dbReference type="ARBA" id="ARBA00022737"/>
    </source>
</evidence>
<dbReference type="SUPFAM" id="SSF57667">
    <property type="entry name" value="beta-beta-alpha zinc fingers"/>
    <property type="match status" value="2"/>
</dbReference>
<name>A0AAU9VFT3_EUPED</name>
<evidence type="ECO:0000256" key="1">
    <source>
        <dbReference type="ARBA" id="ARBA00022723"/>
    </source>
</evidence>
<keyword evidence="2" id="KW-0677">Repeat</keyword>
<keyword evidence="3 5" id="KW-0863">Zinc-finger</keyword>
<dbReference type="GO" id="GO:0000977">
    <property type="term" value="F:RNA polymerase II transcription regulatory region sequence-specific DNA binding"/>
    <property type="evidence" value="ECO:0007669"/>
    <property type="project" value="TreeGrafter"/>
</dbReference>
<dbReference type="SMART" id="SM00355">
    <property type="entry name" value="ZnF_C2H2"/>
    <property type="match status" value="7"/>
</dbReference>
<gene>
    <name evidence="7" type="ORF">EEDITHA_LOCUS22832</name>
</gene>
<organism evidence="7 8">
    <name type="scientific">Euphydryas editha</name>
    <name type="common">Edith's checkerspot</name>
    <dbReference type="NCBI Taxonomy" id="104508"/>
    <lineage>
        <taxon>Eukaryota</taxon>
        <taxon>Metazoa</taxon>
        <taxon>Ecdysozoa</taxon>
        <taxon>Arthropoda</taxon>
        <taxon>Hexapoda</taxon>
        <taxon>Insecta</taxon>
        <taxon>Pterygota</taxon>
        <taxon>Neoptera</taxon>
        <taxon>Endopterygota</taxon>
        <taxon>Lepidoptera</taxon>
        <taxon>Glossata</taxon>
        <taxon>Ditrysia</taxon>
        <taxon>Papilionoidea</taxon>
        <taxon>Nymphalidae</taxon>
        <taxon>Nymphalinae</taxon>
        <taxon>Euphydryas</taxon>
    </lineage>
</organism>
<keyword evidence="8" id="KW-1185">Reference proteome</keyword>
<dbReference type="GO" id="GO:0005634">
    <property type="term" value="C:nucleus"/>
    <property type="evidence" value="ECO:0007669"/>
    <property type="project" value="TreeGrafter"/>
</dbReference>
<evidence type="ECO:0000256" key="3">
    <source>
        <dbReference type="ARBA" id="ARBA00022771"/>
    </source>
</evidence>
<dbReference type="PANTHER" id="PTHR24379">
    <property type="entry name" value="KRAB AND ZINC FINGER DOMAIN-CONTAINING"/>
    <property type="match status" value="1"/>
</dbReference>
<dbReference type="PROSITE" id="PS50157">
    <property type="entry name" value="ZINC_FINGER_C2H2_2"/>
    <property type="match status" value="5"/>
</dbReference>
<feature type="domain" description="C2H2-type" evidence="6">
    <location>
        <begin position="78"/>
        <end position="106"/>
    </location>
</feature>
<feature type="domain" description="C2H2-type" evidence="6">
    <location>
        <begin position="253"/>
        <end position="281"/>
    </location>
</feature>
<comment type="caution">
    <text evidence="7">The sequence shown here is derived from an EMBL/GenBank/DDBJ whole genome shotgun (WGS) entry which is preliminary data.</text>
</comment>
<dbReference type="GO" id="GO:0000981">
    <property type="term" value="F:DNA-binding transcription factor activity, RNA polymerase II-specific"/>
    <property type="evidence" value="ECO:0007669"/>
    <property type="project" value="TreeGrafter"/>
</dbReference>
<proteinExistence type="predicted"/>
<feature type="domain" description="C2H2-type" evidence="6">
    <location>
        <begin position="170"/>
        <end position="197"/>
    </location>
</feature>
<reference evidence="7" key="1">
    <citation type="submission" date="2022-03" db="EMBL/GenBank/DDBJ databases">
        <authorList>
            <person name="Tunstrom K."/>
        </authorList>
    </citation>
    <scope>NUCLEOTIDE SEQUENCE</scope>
</reference>
<dbReference type="PANTHER" id="PTHR24379:SF127">
    <property type="entry name" value="BLOODY FINGERS-RELATED"/>
    <property type="match status" value="1"/>
</dbReference>
<evidence type="ECO:0000256" key="4">
    <source>
        <dbReference type="ARBA" id="ARBA00022833"/>
    </source>
</evidence>
<feature type="domain" description="C2H2-type" evidence="6">
    <location>
        <begin position="283"/>
        <end position="311"/>
    </location>
</feature>
<feature type="domain" description="C2H2-type" evidence="6">
    <location>
        <begin position="223"/>
        <end position="253"/>
    </location>
</feature>
<protein>
    <recommendedName>
        <fullName evidence="6">C2H2-type domain-containing protein</fullName>
    </recommendedName>
</protein>
<evidence type="ECO:0000259" key="6">
    <source>
        <dbReference type="PROSITE" id="PS50157"/>
    </source>
</evidence>
<dbReference type="PROSITE" id="PS00028">
    <property type="entry name" value="ZINC_FINGER_C2H2_1"/>
    <property type="match status" value="6"/>
</dbReference>
<sequence>MDMLAQSHAAKQFGTHRKITAREKPVRKKKVIKIISKTSPALKLVFKKRVEVDKYIDNVTEILHNSNATPIRWTSTGYACSFCTEQFHDPADLKMHIIKNHDNKTKSNYMRGVSLEDFIVKLDITDLKCELCDTNLDNIPDLVEHILIKHEKRIDMNNYIIPFKFDRHELRCTICLKQFNNFKILMTHMNIHFRNHICEVCGAGFICNRTLRTHGYRHMTGTFTCGTCSKVFDTKVKRRDHERAVHIHMNRRYKCGFCGERFTDYTKKNDHEVEVHGAKRITLTCNACDKIFDNQRSLTVHSKRYHLKERRIK</sequence>
<evidence type="ECO:0000256" key="5">
    <source>
        <dbReference type="PROSITE-ProRule" id="PRU00042"/>
    </source>
</evidence>
<dbReference type="Pfam" id="PF00096">
    <property type="entry name" value="zf-C2H2"/>
    <property type="match status" value="1"/>
</dbReference>
<keyword evidence="1" id="KW-0479">Metal-binding</keyword>
<dbReference type="AlphaFoldDB" id="A0AAU9VFT3"/>
<dbReference type="Gene3D" id="3.30.160.60">
    <property type="entry name" value="Classic Zinc Finger"/>
    <property type="match status" value="3"/>
</dbReference>
<dbReference type="InterPro" id="IPR013087">
    <property type="entry name" value="Znf_C2H2_type"/>
</dbReference>
<dbReference type="InterPro" id="IPR036236">
    <property type="entry name" value="Znf_C2H2_sf"/>
</dbReference>
<evidence type="ECO:0000313" key="8">
    <source>
        <dbReference type="Proteomes" id="UP001153954"/>
    </source>
</evidence>
<dbReference type="GO" id="GO:0008270">
    <property type="term" value="F:zinc ion binding"/>
    <property type="evidence" value="ECO:0007669"/>
    <property type="project" value="UniProtKB-KW"/>
</dbReference>
<keyword evidence="4" id="KW-0862">Zinc</keyword>
<dbReference type="EMBL" id="CAKOGL010000044">
    <property type="protein sequence ID" value="CAH2108941.1"/>
    <property type="molecule type" value="Genomic_DNA"/>
</dbReference>
<accession>A0AAU9VFT3</accession>
<dbReference type="Proteomes" id="UP001153954">
    <property type="component" value="Unassembled WGS sequence"/>
</dbReference>
<evidence type="ECO:0000313" key="7">
    <source>
        <dbReference type="EMBL" id="CAH2108941.1"/>
    </source>
</evidence>